<organism evidence="1">
    <name type="scientific">Siphoviridae sp. ctfWC31</name>
    <dbReference type="NCBI Taxonomy" id="2826414"/>
    <lineage>
        <taxon>Viruses</taxon>
        <taxon>Duplodnaviria</taxon>
        <taxon>Heunggongvirae</taxon>
        <taxon>Uroviricota</taxon>
        <taxon>Caudoviricetes</taxon>
    </lineage>
</organism>
<proteinExistence type="predicted"/>
<sequence>MFCKCERRPRFYPLSTWRINRYRYTPKGFSRVKCLRCGCEWLTRKAYAKKIKNLDLTLDL</sequence>
<name>A0A8S5N6Q4_9CAUD</name>
<dbReference type="EMBL" id="BK015078">
    <property type="protein sequence ID" value="DAD90156.1"/>
    <property type="molecule type" value="Genomic_DNA"/>
</dbReference>
<accession>A0A8S5N6Q4</accession>
<protein>
    <submittedName>
        <fullName evidence="1">Uncharacterized protein</fullName>
    </submittedName>
</protein>
<reference evidence="1" key="1">
    <citation type="journal article" date="2021" name="Proc. Natl. Acad. Sci. U.S.A.">
        <title>A Catalog of Tens of Thousands of Viruses from Human Metagenomes Reveals Hidden Associations with Chronic Diseases.</title>
        <authorList>
            <person name="Tisza M.J."/>
            <person name="Buck C.B."/>
        </authorList>
    </citation>
    <scope>NUCLEOTIDE SEQUENCE</scope>
    <source>
        <strain evidence="1">CtfWC31</strain>
    </source>
</reference>
<evidence type="ECO:0000313" key="1">
    <source>
        <dbReference type="EMBL" id="DAD90156.1"/>
    </source>
</evidence>